<comment type="caution">
    <text evidence="8">The sequence shown here is derived from an EMBL/GenBank/DDBJ whole genome shotgun (WGS) entry which is preliminary data.</text>
</comment>
<evidence type="ECO:0000256" key="7">
    <source>
        <dbReference type="SAM" id="Phobius"/>
    </source>
</evidence>
<dbReference type="Proteomes" id="UP000190744">
    <property type="component" value="Unassembled WGS sequence"/>
</dbReference>
<dbReference type="GO" id="GO:0016020">
    <property type="term" value="C:membrane"/>
    <property type="evidence" value="ECO:0007669"/>
    <property type="project" value="UniProtKB-SubCell"/>
</dbReference>
<evidence type="ECO:0000256" key="4">
    <source>
        <dbReference type="ARBA" id="ARBA00022989"/>
    </source>
</evidence>
<keyword evidence="6" id="KW-0456">Lyase</keyword>
<feature type="transmembrane region" description="Helical" evidence="7">
    <location>
        <begin position="112"/>
        <end position="131"/>
    </location>
</feature>
<evidence type="ECO:0000256" key="1">
    <source>
        <dbReference type="ARBA" id="ARBA00004141"/>
    </source>
</evidence>
<comment type="similarity">
    <text evidence="2">Belongs to the paxB family.</text>
</comment>
<comment type="subcellular location">
    <subcellularLocation>
        <location evidence="1">Membrane</location>
        <topology evidence="1">Multi-pass membrane protein</topology>
    </subcellularLocation>
</comment>
<feature type="transmembrane region" description="Helical" evidence="7">
    <location>
        <begin position="50"/>
        <end position="69"/>
    </location>
</feature>
<dbReference type="PANTHER" id="PTHR42038">
    <property type="match status" value="1"/>
</dbReference>
<protein>
    <submittedName>
        <fullName evidence="8">Uncharacterized protein</fullName>
    </submittedName>
</protein>
<dbReference type="PANTHER" id="PTHR42038:SF2">
    <property type="entry name" value="TERPENE CYCLASE AUSL"/>
    <property type="match status" value="1"/>
</dbReference>
<evidence type="ECO:0000256" key="5">
    <source>
        <dbReference type="ARBA" id="ARBA00023136"/>
    </source>
</evidence>
<gene>
    <name evidence="8" type="ORF">PEBR_19794</name>
</gene>
<keyword evidence="5 7" id="KW-0472">Membrane</keyword>
<feature type="transmembrane region" description="Helical" evidence="7">
    <location>
        <begin position="81"/>
        <end position="100"/>
    </location>
</feature>
<evidence type="ECO:0000256" key="6">
    <source>
        <dbReference type="ARBA" id="ARBA00023239"/>
    </source>
</evidence>
<evidence type="ECO:0000256" key="3">
    <source>
        <dbReference type="ARBA" id="ARBA00022692"/>
    </source>
</evidence>
<dbReference type="GO" id="GO:0016829">
    <property type="term" value="F:lyase activity"/>
    <property type="evidence" value="ECO:0007669"/>
    <property type="project" value="UniProtKB-KW"/>
</dbReference>
<organism evidence="8 9">
    <name type="scientific">Penicillium brasilianum</name>
    <dbReference type="NCBI Taxonomy" id="104259"/>
    <lineage>
        <taxon>Eukaryota</taxon>
        <taxon>Fungi</taxon>
        <taxon>Dikarya</taxon>
        <taxon>Ascomycota</taxon>
        <taxon>Pezizomycotina</taxon>
        <taxon>Eurotiomycetes</taxon>
        <taxon>Eurotiomycetidae</taxon>
        <taxon>Eurotiales</taxon>
        <taxon>Aspergillaceae</taxon>
        <taxon>Penicillium</taxon>
    </lineage>
</organism>
<feature type="transmembrane region" description="Helical" evidence="7">
    <location>
        <begin position="15"/>
        <end position="38"/>
    </location>
</feature>
<keyword evidence="3 7" id="KW-0812">Transmembrane</keyword>
<evidence type="ECO:0000256" key="2">
    <source>
        <dbReference type="ARBA" id="ARBA00006757"/>
    </source>
</evidence>
<dbReference type="EMBL" id="LJBN01000133">
    <property type="protein sequence ID" value="OOQ86835.1"/>
    <property type="molecule type" value="Genomic_DNA"/>
</dbReference>
<name>A0A1S9RMW3_PENBI</name>
<dbReference type="AlphaFoldDB" id="A0A1S9RMW3"/>
<feature type="transmembrane region" description="Helical" evidence="7">
    <location>
        <begin position="143"/>
        <end position="161"/>
    </location>
</feature>
<proteinExistence type="inferred from homology"/>
<dbReference type="Pfam" id="PF25129">
    <property type="entry name" value="Pyr4-TMTC"/>
    <property type="match status" value="1"/>
</dbReference>
<feature type="transmembrane region" description="Helical" evidence="7">
    <location>
        <begin position="208"/>
        <end position="228"/>
    </location>
</feature>
<evidence type="ECO:0000313" key="9">
    <source>
        <dbReference type="Proteomes" id="UP000190744"/>
    </source>
</evidence>
<keyword evidence="4 7" id="KW-1133">Transmembrane helix</keyword>
<feature type="transmembrane region" description="Helical" evidence="7">
    <location>
        <begin position="168"/>
        <end position="188"/>
    </location>
</feature>
<accession>A0A1S9RMW3</accession>
<evidence type="ECO:0000313" key="8">
    <source>
        <dbReference type="EMBL" id="OOQ86835.1"/>
    </source>
</evidence>
<reference evidence="9" key="1">
    <citation type="submission" date="2015-09" db="EMBL/GenBank/DDBJ databases">
        <authorList>
            <person name="Fill T.P."/>
            <person name="Baretta J.F."/>
            <person name="de Almeida L.G."/>
            <person name="Rocha M."/>
            <person name="de Souza D.H."/>
            <person name="Malavazi I."/>
            <person name="Cerdeira L.T."/>
            <person name="Hong H."/>
            <person name="Samborskyy M."/>
            <person name="de Vasconcelos A.T."/>
            <person name="Leadlay P."/>
            <person name="Rodrigues-Filho E."/>
        </authorList>
    </citation>
    <scope>NUCLEOTIDE SEQUENCE [LARGE SCALE GENOMIC DNA]</scope>
    <source>
        <strain evidence="9">LaBioMMi 136</strain>
    </source>
</reference>
<sequence>MEEPLTVAAIFRDPFNILAISEVLKVVAAVGWSVNYIGMVHRAWKDQIPSIGILPLCCDIGWEFVYAWMFPDFSSHWQGVVRVWFFLHSAVLLVTLKVSPNDWANTPLAHRHIVFIYIFVTIVFGAGQYALAAEIGPALGFHWGGALCQFLSSSGGIAQLLSRGHTRGASYLIWFARAISTFAGFIKLCIRFQHNVDGAPWLDSPMCWFYIVTVLSFDTAYPFLYFSMRKFETPAPQREARIKNQ</sequence>
<dbReference type="InterPro" id="IPR039020">
    <property type="entry name" value="PaxB-like"/>
</dbReference>